<feature type="region of interest" description="Disordered" evidence="2">
    <location>
        <begin position="1"/>
        <end position="29"/>
    </location>
</feature>
<evidence type="ECO:0000256" key="2">
    <source>
        <dbReference type="SAM" id="MobiDB-lite"/>
    </source>
</evidence>
<comment type="caution">
    <text evidence="4">The sequence shown here is derived from an EMBL/GenBank/DDBJ whole genome shotgun (WGS) entry which is preliminary data.</text>
</comment>
<accession>A0A8J7GD05</accession>
<keyword evidence="5" id="KW-1185">Reference proteome</keyword>
<dbReference type="InterPro" id="IPR017927">
    <property type="entry name" value="FAD-bd_FR_type"/>
</dbReference>
<dbReference type="SUPFAM" id="SSF52343">
    <property type="entry name" value="Ferredoxin reductase-like, C-terminal NADP-linked domain"/>
    <property type="match status" value="1"/>
</dbReference>
<dbReference type="InterPro" id="IPR050415">
    <property type="entry name" value="MRET"/>
</dbReference>
<evidence type="ECO:0000259" key="3">
    <source>
        <dbReference type="PROSITE" id="PS51384"/>
    </source>
</evidence>
<dbReference type="PANTHER" id="PTHR47354:SF5">
    <property type="entry name" value="PROTEIN RFBI"/>
    <property type="match status" value="1"/>
</dbReference>
<dbReference type="InterPro" id="IPR017938">
    <property type="entry name" value="Riboflavin_synthase-like_b-brl"/>
</dbReference>
<dbReference type="CDD" id="cd00322">
    <property type="entry name" value="FNR_like"/>
    <property type="match status" value="1"/>
</dbReference>
<dbReference type="Pfam" id="PF00175">
    <property type="entry name" value="NAD_binding_1"/>
    <property type="match status" value="1"/>
</dbReference>
<sequence>MRLIDREAGGQPERVTSGDPVAMSGRGHGGVGPPSGFRVAVVAARQLTPTVHAIEVGKPATFGFRAIQFTFLQVRTEVGLDARPMSLATSPTRPHLEYAARTSDSPFKRAFVALRPGDEVGVFGPIGDFVLDETRPAVLVAGGIGITPLKGMAEYAADLALPIPIRLIYSNRSEDEVAYRDELATLENHNHRFRVLHTLTGAPGPGWPGTVGRIDDHLLQQAAFDLEEPVHYVSGTPGFVVSVWRLLRAAGIAAEDIRVEAFRGYASAGVGP</sequence>
<feature type="domain" description="FAD-binding FR-type" evidence="3">
    <location>
        <begin position="34"/>
        <end position="132"/>
    </location>
</feature>
<dbReference type="Gene3D" id="3.40.50.80">
    <property type="entry name" value="Nucleotide-binding domain of ferredoxin-NADP reductase (FNR) module"/>
    <property type="match status" value="1"/>
</dbReference>
<dbReference type="EMBL" id="JADOUF010000001">
    <property type="protein sequence ID" value="MBG6135770.1"/>
    <property type="molecule type" value="Genomic_DNA"/>
</dbReference>
<evidence type="ECO:0000256" key="1">
    <source>
        <dbReference type="ARBA" id="ARBA00001974"/>
    </source>
</evidence>
<proteinExistence type="predicted"/>
<protein>
    <submittedName>
        <fullName evidence="4">Ferredoxin-NADP reductase</fullName>
    </submittedName>
</protein>
<name>A0A8J7GD05_9ACTN</name>
<dbReference type="PANTHER" id="PTHR47354">
    <property type="entry name" value="NADH OXIDOREDUCTASE HCR"/>
    <property type="match status" value="1"/>
</dbReference>
<dbReference type="PROSITE" id="PS51384">
    <property type="entry name" value="FAD_FR"/>
    <property type="match status" value="1"/>
</dbReference>
<reference evidence="4" key="1">
    <citation type="submission" date="2020-11" db="EMBL/GenBank/DDBJ databases">
        <title>Sequencing the genomes of 1000 actinobacteria strains.</title>
        <authorList>
            <person name="Klenk H.-P."/>
        </authorList>
    </citation>
    <scope>NUCLEOTIDE SEQUENCE</scope>
    <source>
        <strain evidence="4">DSM 45356</strain>
    </source>
</reference>
<dbReference type="Proteomes" id="UP000622552">
    <property type="component" value="Unassembled WGS sequence"/>
</dbReference>
<dbReference type="Gene3D" id="2.40.30.10">
    <property type="entry name" value="Translation factors"/>
    <property type="match status" value="1"/>
</dbReference>
<comment type="cofactor">
    <cofactor evidence="1">
        <name>FAD</name>
        <dbReference type="ChEBI" id="CHEBI:57692"/>
    </cofactor>
</comment>
<evidence type="ECO:0000313" key="5">
    <source>
        <dbReference type="Proteomes" id="UP000622552"/>
    </source>
</evidence>
<gene>
    <name evidence="4" type="ORF">IW245_001964</name>
</gene>
<dbReference type="SUPFAM" id="SSF63380">
    <property type="entry name" value="Riboflavin synthase domain-like"/>
    <property type="match status" value="1"/>
</dbReference>
<dbReference type="RefSeq" id="WP_197002834.1">
    <property type="nucleotide sequence ID" value="NZ_JADOUF010000001.1"/>
</dbReference>
<evidence type="ECO:0000313" key="4">
    <source>
        <dbReference type="EMBL" id="MBG6135770.1"/>
    </source>
</evidence>
<organism evidence="4 5">
    <name type="scientific">Longispora fulva</name>
    <dbReference type="NCBI Taxonomy" id="619741"/>
    <lineage>
        <taxon>Bacteria</taxon>
        <taxon>Bacillati</taxon>
        <taxon>Actinomycetota</taxon>
        <taxon>Actinomycetes</taxon>
        <taxon>Micromonosporales</taxon>
        <taxon>Micromonosporaceae</taxon>
        <taxon>Longispora</taxon>
    </lineage>
</organism>
<dbReference type="InterPro" id="IPR039261">
    <property type="entry name" value="FNR_nucleotide-bd"/>
</dbReference>
<dbReference type="AlphaFoldDB" id="A0A8J7GD05"/>
<dbReference type="InterPro" id="IPR001433">
    <property type="entry name" value="OxRdtase_FAD/NAD-bd"/>
</dbReference>
<dbReference type="GO" id="GO:0016491">
    <property type="term" value="F:oxidoreductase activity"/>
    <property type="evidence" value="ECO:0007669"/>
    <property type="project" value="InterPro"/>
</dbReference>